<dbReference type="Gene3D" id="1.10.150.130">
    <property type="match status" value="1"/>
</dbReference>
<dbReference type="Pfam" id="PF02899">
    <property type="entry name" value="Phage_int_SAM_1"/>
    <property type="match status" value="1"/>
</dbReference>
<dbReference type="GO" id="GO:0006310">
    <property type="term" value="P:DNA recombination"/>
    <property type="evidence" value="ECO:0007669"/>
    <property type="project" value="UniProtKB-KW"/>
</dbReference>
<dbReference type="PROSITE" id="PS51898">
    <property type="entry name" value="TYR_RECOMBINASE"/>
    <property type="match status" value="1"/>
</dbReference>
<dbReference type="GO" id="GO:0015074">
    <property type="term" value="P:DNA integration"/>
    <property type="evidence" value="ECO:0007669"/>
    <property type="project" value="UniProtKB-KW"/>
</dbReference>
<dbReference type="PANTHER" id="PTHR34605">
    <property type="entry name" value="PHAGE_INTEGRASE DOMAIN-CONTAINING PROTEIN"/>
    <property type="match status" value="1"/>
</dbReference>
<dbReference type="InterPro" id="IPR052925">
    <property type="entry name" value="Phage_Integrase-like_Recomb"/>
</dbReference>
<dbReference type="RefSeq" id="WP_246395289.1">
    <property type="nucleotide sequence ID" value="NZ_JACHIJ010000002.1"/>
</dbReference>
<accession>A0A840N328</accession>
<dbReference type="InterPro" id="IPR002104">
    <property type="entry name" value="Integrase_catalytic"/>
</dbReference>
<keyword evidence="3" id="KW-0233">DNA recombination</keyword>
<gene>
    <name evidence="7" type="ORF">HNQ36_001090</name>
</gene>
<dbReference type="InterPro" id="IPR004107">
    <property type="entry name" value="Integrase_SAM-like_N"/>
</dbReference>
<keyword evidence="2 4" id="KW-0238">DNA-binding</keyword>
<dbReference type="PANTHER" id="PTHR34605:SF3">
    <property type="entry name" value="P CELL-TYPE AGGLUTINATION PROTEIN MAP4-LIKE-RELATED"/>
    <property type="match status" value="1"/>
</dbReference>
<evidence type="ECO:0000256" key="1">
    <source>
        <dbReference type="ARBA" id="ARBA00022908"/>
    </source>
</evidence>
<feature type="domain" description="Core-binding (CB)" evidence="6">
    <location>
        <begin position="1"/>
        <end position="78"/>
    </location>
</feature>
<dbReference type="InterPro" id="IPR010998">
    <property type="entry name" value="Integrase_recombinase_N"/>
</dbReference>
<evidence type="ECO:0000313" key="8">
    <source>
        <dbReference type="Proteomes" id="UP000521227"/>
    </source>
</evidence>
<reference evidence="7 8" key="1">
    <citation type="submission" date="2020-08" db="EMBL/GenBank/DDBJ databases">
        <title>Genomic Encyclopedia of Type Strains, Phase IV (KMG-IV): sequencing the most valuable type-strain genomes for metagenomic binning, comparative biology and taxonomic classification.</title>
        <authorList>
            <person name="Goeker M."/>
        </authorList>
    </citation>
    <scope>NUCLEOTIDE SEQUENCE [LARGE SCALE GENOMIC DNA]</scope>
    <source>
        <strain evidence="7 8">DSM 17498</strain>
    </source>
</reference>
<protein>
    <submittedName>
        <fullName evidence="7">Site-specific recombinase XerD</fullName>
    </submittedName>
</protein>
<evidence type="ECO:0000256" key="2">
    <source>
        <dbReference type="ARBA" id="ARBA00023125"/>
    </source>
</evidence>
<dbReference type="EMBL" id="JACHIJ010000002">
    <property type="protein sequence ID" value="MBB5051136.1"/>
    <property type="molecule type" value="Genomic_DNA"/>
</dbReference>
<sequence>MTSVRSYLAAEKSANTRRAYAKDWADFSSFCKTRNEGDLPATAILVAQYLAQLADGGKKASTIERRVAAIRYVHKAAGHEPPTNAEGVKAVMRGIRRRLGKKQVRKAPATAELLELVLAKLPATTAGLRDRALLLIGFAAALRRSELVDLNVNDITWRTRGIILNIGRSKTDQAGEGADIPVPRGGKLKPVQALEAWIATAGIIEGPIFREVDRHGRVGSSALSDRSVARIVKRAFAAIGANVDDFAGHSLRAGFVTTSLEYGIDAFKIMGITRHVKVDTLKTYDRRERGFDDHAGDDFL</sequence>
<dbReference type="SUPFAM" id="SSF56349">
    <property type="entry name" value="DNA breaking-rejoining enzymes"/>
    <property type="match status" value="1"/>
</dbReference>
<evidence type="ECO:0000259" key="5">
    <source>
        <dbReference type="PROSITE" id="PS51898"/>
    </source>
</evidence>
<dbReference type="GO" id="GO:0003677">
    <property type="term" value="F:DNA binding"/>
    <property type="evidence" value="ECO:0007669"/>
    <property type="project" value="UniProtKB-UniRule"/>
</dbReference>
<dbReference type="Proteomes" id="UP000521227">
    <property type="component" value="Unassembled WGS sequence"/>
</dbReference>
<dbReference type="CDD" id="cd00799">
    <property type="entry name" value="INT_Cre_C"/>
    <property type="match status" value="1"/>
</dbReference>
<dbReference type="AlphaFoldDB" id="A0A840N328"/>
<evidence type="ECO:0000256" key="4">
    <source>
        <dbReference type="PROSITE-ProRule" id="PRU01248"/>
    </source>
</evidence>
<dbReference type="InterPro" id="IPR011010">
    <property type="entry name" value="DNA_brk_join_enz"/>
</dbReference>
<dbReference type="InterPro" id="IPR044068">
    <property type="entry name" value="CB"/>
</dbReference>
<dbReference type="PROSITE" id="PS51900">
    <property type="entry name" value="CB"/>
    <property type="match status" value="1"/>
</dbReference>
<evidence type="ECO:0000256" key="3">
    <source>
        <dbReference type="ARBA" id="ARBA00023172"/>
    </source>
</evidence>
<dbReference type="InterPro" id="IPR013762">
    <property type="entry name" value="Integrase-like_cat_sf"/>
</dbReference>
<dbReference type="Gene3D" id="1.10.443.10">
    <property type="entry name" value="Intergrase catalytic core"/>
    <property type="match status" value="1"/>
</dbReference>
<dbReference type="SUPFAM" id="SSF47823">
    <property type="entry name" value="lambda integrase-like, N-terminal domain"/>
    <property type="match status" value="1"/>
</dbReference>
<dbReference type="Pfam" id="PF00589">
    <property type="entry name" value="Phage_integrase"/>
    <property type="match status" value="1"/>
</dbReference>
<proteinExistence type="predicted"/>
<name>A0A840N328_9BRAD</name>
<organism evidence="7 8">
    <name type="scientific">Afipia massiliensis</name>
    <dbReference type="NCBI Taxonomy" id="211460"/>
    <lineage>
        <taxon>Bacteria</taxon>
        <taxon>Pseudomonadati</taxon>
        <taxon>Pseudomonadota</taxon>
        <taxon>Alphaproteobacteria</taxon>
        <taxon>Hyphomicrobiales</taxon>
        <taxon>Nitrobacteraceae</taxon>
        <taxon>Afipia</taxon>
    </lineage>
</organism>
<evidence type="ECO:0000313" key="7">
    <source>
        <dbReference type="EMBL" id="MBB5051136.1"/>
    </source>
</evidence>
<feature type="domain" description="Tyr recombinase" evidence="5">
    <location>
        <begin position="104"/>
        <end position="298"/>
    </location>
</feature>
<evidence type="ECO:0000259" key="6">
    <source>
        <dbReference type="PROSITE" id="PS51900"/>
    </source>
</evidence>
<keyword evidence="1" id="KW-0229">DNA integration</keyword>
<comment type="caution">
    <text evidence="7">The sequence shown here is derived from an EMBL/GenBank/DDBJ whole genome shotgun (WGS) entry which is preliminary data.</text>
</comment>